<accession>A0A3M8AWF2</accession>
<dbReference type="AlphaFoldDB" id="A0A3M8AWF2"/>
<dbReference type="GeneID" id="82813454"/>
<evidence type="ECO:0000313" key="2">
    <source>
        <dbReference type="EMBL" id="RNB54955.1"/>
    </source>
</evidence>
<evidence type="ECO:0000313" key="4">
    <source>
        <dbReference type="Proteomes" id="UP000317180"/>
    </source>
</evidence>
<gene>
    <name evidence="1" type="ORF">BAG01nite_19250</name>
    <name evidence="2" type="ORF">EB820_12795</name>
</gene>
<comment type="caution">
    <text evidence="2">The sequence shown here is derived from an EMBL/GenBank/DDBJ whole genome shotgun (WGS) entry which is preliminary data.</text>
</comment>
<name>A0A3M8AWF2_9BACL</name>
<dbReference type="EMBL" id="BJOD01000016">
    <property type="protein sequence ID" value="GED25823.1"/>
    <property type="molecule type" value="Genomic_DNA"/>
</dbReference>
<reference evidence="1 4" key="2">
    <citation type="submission" date="2019-06" db="EMBL/GenBank/DDBJ databases">
        <title>Whole genome shotgun sequence of Brevibacillus agri NBRC 15538.</title>
        <authorList>
            <person name="Hosoyama A."/>
            <person name="Uohara A."/>
            <person name="Ohji S."/>
            <person name="Ichikawa N."/>
        </authorList>
    </citation>
    <scope>NUCLEOTIDE SEQUENCE [LARGE SCALE GENOMIC DNA]</scope>
    <source>
        <strain evidence="1 4">NBRC 15538</strain>
    </source>
</reference>
<dbReference type="OrthoDB" id="2460531at2"/>
<reference evidence="2 3" key="1">
    <citation type="submission" date="2018-10" db="EMBL/GenBank/DDBJ databases">
        <title>Phylogenomics of Brevibacillus.</title>
        <authorList>
            <person name="Dunlap C."/>
        </authorList>
    </citation>
    <scope>NUCLEOTIDE SEQUENCE [LARGE SCALE GENOMIC DNA]</scope>
    <source>
        <strain evidence="2 3">NRRL NRS 1219</strain>
    </source>
</reference>
<keyword evidence="4" id="KW-1185">Reference proteome</keyword>
<sequence length="582" mass="65890">MNTFASVSMLETDKPIRKASPDLDPHIEMYKLYLTSEEAVEIHISNLTHPSSAIEVYDVHGTKLSEARFAPGGSIILPFFPDEDGFYYIKLTIGPDPDPQHACQLHVDKYVRLSGTIESDRVFTAKGGPYLIGPEDVTIPAGVRVSFEAGTSINVRCQHKLIVEDSGSIAFNGEADNPVVIIGAIDNGSSHRWSQLVLSPSAQTSFTHILVQYDNDEDGVDFLASSSPFADGATSLEQFQADIAKTSYLERAVVVPPSSRLAFIKTWFQQSSPYRFSLFGDLLPFELYFGIDVATFAHWEAETKRIDEQRSQAGDVNYWDFVNGNFTADLLEATHLFANNQQSPELRIQRLIDFLLLAQSWRKKHGYFKWYDLIDPFNEHDDEFFKTFEEMSSAFWLAHNTSIIYWDTIARDLGIWQKESFFERQFINSVIVRLHFAADLPFSLTGYGNNIPPVGFLGISIHYGPLRYPEQYPAPGPEFDVNYGPLSIAEYLKFILESLVKGQTNPVYTWWIPTQADKDLFQILDEKGISLESPPEDWDREFVQPAQKTLEEIRAHYLGHLTLEHSRSAKGYLQTESALSTT</sequence>
<evidence type="ECO:0000313" key="3">
    <source>
        <dbReference type="Proteomes" id="UP000276178"/>
    </source>
</evidence>
<dbReference type="Proteomes" id="UP000276178">
    <property type="component" value="Unassembled WGS sequence"/>
</dbReference>
<evidence type="ECO:0000313" key="1">
    <source>
        <dbReference type="EMBL" id="GED25823.1"/>
    </source>
</evidence>
<dbReference type="RefSeq" id="WP_007780039.1">
    <property type="nucleotide sequence ID" value="NZ_BJOD01000016.1"/>
</dbReference>
<dbReference type="EMBL" id="RHHN01000037">
    <property type="protein sequence ID" value="RNB54955.1"/>
    <property type="molecule type" value="Genomic_DNA"/>
</dbReference>
<dbReference type="Proteomes" id="UP000317180">
    <property type="component" value="Unassembled WGS sequence"/>
</dbReference>
<organism evidence="2 3">
    <name type="scientific">Brevibacillus agri</name>
    <dbReference type="NCBI Taxonomy" id="51101"/>
    <lineage>
        <taxon>Bacteria</taxon>
        <taxon>Bacillati</taxon>
        <taxon>Bacillota</taxon>
        <taxon>Bacilli</taxon>
        <taxon>Bacillales</taxon>
        <taxon>Paenibacillaceae</taxon>
        <taxon>Brevibacillus</taxon>
    </lineage>
</organism>
<proteinExistence type="predicted"/>
<protein>
    <submittedName>
        <fullName evidence="2">Uncharacterized protein</fullName>
    </submittedName>
</protein>